<keyword evidence="2" id="KW-1185">Reference proteome</keyword>
<gene>
    <name evidence="1" type="ORF">TNCV_1076481</name>
</gene>
<dbReference type="EMBL" id="BMAU01021197">
    <property type="protein sequence ID" value="GFX97277.1"/>
    <property type="molecule type" value="Genomic_DNA"/>
</dbReference>
<evidence type="ECO:0000313" key="2">
    <source>
        <dbReference type="Proteomes" id="UP000887159"/>
    </source>
</evidence>
<evidence type="ECO:0000313" key="1">
    <source>
        <dbReference type="EMBL" id="GFX97277.1"/>
    </source>
</evidence>
<accession>A0A8X6V708</accession>
<sequence>MPITYLLTLAAVDILSQPSTSTGSAATSTDVDTMLFTPPPQRPAVDSNLEPFNKKKELNQIWTSSTAGDLGGSSRLKTAEDLSLMELTTLLLFCGLVEE</sequence>
<protein>
    <submittedName>
        <fullName evidence="1">Uncharacterized protein</fullName>
    </submittedName>
</protein>
<dbReference type="AlphaFoldDB" id="A0A8X6V708"/>
<name>A0A8X6V708_TRICX</name>
<organism evidence="1 2">
    <name type="scientific">Trichonephila clavipes</name>
    <name type="common">Golden silk orbweaver</name>
    <name type="synonym">Nephila clavipes</name>
    <dbReference type="NCBI Taxonomy" id="2585209"/>
    <lineage>
        <taxon>Eukaryota</taxon>
        <taxon>Metazoa</taxon>
        <taxon>Ecdysozoa</taxon>
        <taxon>Arthropoda</taxon>
        <taxon>Chelicerata</taxon>
        <taxon>Arachnida</taxon>
        <taxon>Araneae</taxon>
        <taxon>Araneomorphae</taxon>
        <taxon>Entelegynae</taxon>
        <taxon>Araneoidea</taxon>
        <taxon>Nephilidae</taxon>
        <taxon>Trichonephila</taxon>
    </lineage>
</organism>
<proteinExistence type="predicted"/>
<dbReference type="Proteomes" id="UP000887159">
    <property type="component" value="Unassembled WGS sequence"/>
</dbReference>
<reference evidence="1" key="1">
    <citation type="submission" date="2020-08" db="EMBL/GenBank/DDBJ databases">
        <title>Multicomponent nature underlies the extraordinary mechanical properties of spider dragline silk.</title>
        <authorList>
            <person name="Kono N."/>
            <person name="Nakamura H."/>
            <person name="Mori M."/>
            <person name="Yoshida Y."/>
            <person name="Ohtoshi R."/>
            <person name="Malay A.D."/>
            <person name="Moran D.A.P."/>
            <person name="Tomita M."/>
            <person name="Numata K."/>
            <person name="Arakawa K."/>
        </authorList>
    </citation>
    <scope>NUCLEOTIDE SEQUENCE</scope>
</reference>
<comment type="caution">
    <text evidence="1">The sequence shown here is derived from an EMBL/GenBank/DDBJ whole genome shotgun (WGS) entry which is preliminary data.</text>
</comment>